<dbReference type="InterPro" id="IPR011083">
    <property type="entry name" value="Phage_tail_collar_dom"/>
</dbReference>
<proteinExistence type="predicted"/>
<dbReference type="Gene3D" id="3.90.1340.10">
    <property type="entry name" value="Phage tail collar domain"/>
    <property type="match status" value="1"/>
</dbReference>
<reference evidence="5 6" key="1">
    <citation type="submission" date="2018-04" db="EMBL/GenBank/DDBJ databases">
        <title>Complete genome of bacteriophage phiRSP, lytic for Ralstonia solanacearum.</title>
        <authorList>
            <person name="Hernandez-Romano J."/>
            <person name="Serrano-Plancarte R."/>
            <person name="Hernandez-Silva I.E."/>
            <person name="Perez-de-la-Rosa J.D."/>
        </authorList>
    </citation>
    <scope>NUCLEOTIDE SEQUENCE [LARGE SCALE GENOMIC DNA]</scope>
</reference>
<dbReference type="KEGG" id="vg:63642356"/>
<protein>
    <submittedName>
        <fullName evidence="5">Putative tail-collar fiber protein</fullName>
    </submittedName>
</protein>
<accession>A0A345ANT6</accession>
<dbReference type="SUPFAM" id="SSF88874">
    <property type="entry name" value="Receptor-binding domain of short tail fibre protein gp12"/>
    <property type="match status" value="1"/>
</dbReference>
<keyword evidence="1" id="KW-1230">Viral tail fiber protein</keyword>
<evidence type="ECO:0000256" key="2">
    <source>
        <dbReference type="ARBA" id="ARBA00022804"/>
    </source>
</evidence>
<evidence type="ECO:0000313" key="5">
    <source>
        <dbReference type="EMBL" id="AXF38225.1"/>
    </source>
</evidence>
<evidence type="ECO:0000259" key="4">
    <source>
        <dbReference type="Pfam" id="PF12571"/>
    </source>
</evidence>
<dbReference type="InterPro" id="IPR022225">
    <property type="entry name" value="Phage_tail_fibre_N"/>
</dbReference>
<dbReference type="InterPro" id="IPR051934">
    <property type="entry name" value="Phage_Tail_Fiber_Structural"/>
</dbReference>
<sequence>MGRGPEYPGDQLIIDMSYRTIHTSYGLQRMAQAEASGVPINLVAVAVGDGNGNPTNPGQNQAQLVRERYRAAPNRVYQDPSNQQMFIVEMVVPATVGGFTIREIAAFDDQGGMFVLANVPDSYKPAGDGSDGSFGDTVIRMQFVVLNADVVTLQIDPNVAVATQSWIANTITLPYLLKGGATGQMLVKKSNADGDVEWIDPTAAAVVVNTVEETQTLAAAQTTVTLAVCSTIGLAVYIEGIRLRPDQWTPHPTDITELTLGGSYPDGTQADFVQNEPAAFVPTPLIQSKNLSDVADTSAARANIGVDSKVNTDTFAPAGHIAFTARSTAPAGWMKANGAAVSRTAYAALFAAIGTTYGAGDGFNTFNLPDLRGEFIRGFDDGRGIDKERALGAWQSGSPLVHDDVGGQAGFDQVTFGDGSNVPWDNISDPWVGTFPLAMYTSPTTQKALASGKGWISMSRPRNIAMLACIKY</sequence>
<keyword evidence="6" id="KW-1185">Reference proteome</keyword>
<dbReference type="InterPro" id="IPR037053">
    <property type="entry name" value="Phage_tail_collar_dom_sf"/>
</dbReference>
<dbReference type="Pfam" id="PF07484">
    <property type="entry name" value="Collar"/>
    <property type="match status" value="1"/>
</dbReference>
<keyword evidence="1" id="KW-1227">Viral tail protein</keyword>
<keyword evidence="2" id="KW-1160">Virus entry into host cell</keyword>
<keyword evidence="1" id="KW-0946">Virion</keyword>
<dbReference type="PANTHER" id="PTHR35191:SF1">
    <property type="entry name" value="PROPHAGE SIDE TAIL FIBER PROTEIN HOMOLOG STFQ-RELATED"/>
    <property type="match status" value="1"/>
</dbReference>
<dbReference type="RefSeq" id="YP_010037892.1">
    <property type="nucleotide sequence ID" value="NC_054146.1"/>
</dbReference>
<evidence type="ECO:0000313" key="6">
    <source>
        <dbReference type="Proteomes" id="UP000256012"/>
    </source>
</evidence>
<organism evidence="5 6">
    <name type="scientific">Ralstonia phage phiRSP</name>
    <dbReference type="NCBI Taxonomy" id="2201420"/>
    <lineage>
        <taxon>Viruses</taxon>
        <taxon>Duplodnaviria</taxon>
        <taxon>Heunggongvirae</taxon>
        <taxon>Uroviricota</taxon>
        <taxon>Caudoviricetes</taxon>
        <taxon>Coatlandelriovirus</taxon>
        <taxon>Coatlandelriovirus RSP</taxon>
    </lineage>
</organism>
<feature type="domain" description="Phage tail fibre protein N-terminal" evidence="4">
    <location>
        <begin position="17"/>
        <end position="164"/>
    </location>
</feature>
<name>A0A345ANT6_9CAUD</name>
<dbReference type="Proteomes" id="UP000256012">
    <property type="component" value="Segment"/>
</dbReference>
<dbReference type="GeneID" id="63642356"/>
<dbReference type="Pfam" id="PF12571">
    <property type="entry name" value="Phage_tail_fib"/>
    <property type="match status" value="1"/>
</dbReference>
<dbReference type="PANTHER" id="PTHR35191">
    <property type="entry name" value="PROPHAGE SIDE TAIL FIBER PROTEIN HOMOLOG STFQ-RELATED"/>
    <property type="match status" value="1"/>
</dbReference>
<keyword evidence="2" id="KW-1161">Viral attachment to host cell</keyword>
<dbReference type="EMBL" id="MH252365">
    <property type="protein sequence ID" value="AXF38225.1"/>
    <property type="molecule type" value="Genomic_DNA"/>
</dbReference>
<evidence type="ECO:0000256" key="1">
    <source>
        <dbReference type="ARBA" id="ARBA00022672"/>
    </source>
</evidence>
<dbReference type="GO" id="GO:0019062">
    <property type="term" value="P:virion attachment to host cell"/>
    <property type="evidence" value="ECO:0007669"/>
    <property type="project" value="UniProtKB-KW"/>
</dbReference>
<dbReference type="GO" id="GO:0098024">
    <property type="term" value="C:virus tail, fiber"/>
    <property type="evidence" value="ECO:0007669"/>
    <property type="project" value="UniProtKB-KW"/>
</dbReference>
<feature type="domain" description="Phage tail collar" evidence="3">
    <location>
        <begin position="319"/>
        <end position="376"/>
    </location>
</feature>
<keyword evidence="2" id="KW-0945">Host-virus interaction</keyword>
<evidence type="ECO:0000259" key="3">
    <source>
        <dbReference type="Pfam" id="PF07484"/>
    </source>
</evidence>